<name>B7L2V6_METC4</name>
<dbReference type="Gene3D" id="3.40.50.10140">
    <property type="entry name" value="Toll/interleukin-1 receptor homology (TIR) domain"/>
    <property type="match status" value="1"/>
</dbReference>
<feature type="compositionally biased region" description="Gly residues" evidence="1">
    <location>
        <begin position="240"/>
        <end position="249"/>
    </location>
</feature>
<feature type="compositionally biased region" description="Basic residues" evidence="1">
    <location>
        <begin position="226"/>
        <end position="237"/>
    </location>
</feature>
<dbReference type="GO" id="GO:0007165">
    <property type="term" value="P:signal transduction"/>
    <property type="evidence" value="ECO:0007669"/>
    <property type="project" value="InterPro"/>
</dbReference>
<evidence type="ECO:0000313" key="3">
    <source>
        <dbReference type="EMBL" id="ACK86164.1"/>
    </source>
</evidence>
<evidence type="ECO:0000313" key="4">
    <source>
        <dbReference type="Proteomes" id="UP000002385"/>
    </source>
</evidence>
<organism evidence="3 4">
    <name type="scientific">Methylorubrum extorquens (strain CM4 / NCIMB 13688)</name>
    <name type="common">Methylobacterium extorquens</name>
    <dbReference type="NCBI Taxonomy" id="440085"/>
    <lineage>
        <taxon>Bacteria</taxon>
        <taxon>Pseudomonadati</taxon>
        <taxon>Pseudomonadota</taxon>
        <taxon>Alphaproteobacteria</taxon>
        <taxon>Hyphomicrobiales</taxon>
        <taxon>Methylobacteriaceae</taxon>
        <taxon>Methylorubrum</taxon>
    </lineage>
</organism>
<dbReference type="PROSITE" id="PS50104">
    <property type="entry name" value="TIR"/>
    <property type="match status" value="1"/>
</dbReference>
<protein>
    <submittedName>
        <fullName evidence="3">TIR protein</fullName>
    </submittedName>
</protein>
<keyword evidence="3" id="KW-0614">Plasmid</keyword>
<dbReference type="InterPro" id="IPR000157">
    <property type="entry name" value="TIR_dom"/>
</dbReference>
<dbReference type="EMBL" id="CP001299">
    <property type="protein sequence ID" value="ACK86164.1"/>
    <property type="molecule type" value="Genomic_DNA"/>
</dbReference>
<accession>B7L2V6</accession>
<evidence type="ECO:0000256" key="1">
    <source>
        <dbReference type="SAM" id="MobiDB-lite"/>
    </source>
</evidence>
<dbReference type="Pfam" id="PF13676">
    <property type="entry name" value="TIR_2"/>
    <property type="match status" value="1"/>
</dbReference>
<dbReference type="RefSeq" id="WP_012606067.1">
    <property type="nucleotide sequence ID" value="NC_011758.1"/>
</dbReference>
<dbReference type="AlphaFoldDB" id="B7L2V6"/>
<dbReference type="SUPFAM" id="SSF52200">
    <property type="entry name" value="Toll/Interleukin receptor TIR domain"/>
    <property type="match status" value="1"/>
</dbReference>
<dbReference type="Proteomes" id="UP000002385">
    <property type="component" value="Plasmid pCMU01"/>
</dbReference>
<dbReference type="SMART" id="SM00255">
    <property type="entry name" value="TIR"/>
    <property type="match status" value="1"/>
</dbReference>
<gene>
    <name evidence="3" type="ordered locus">Mchl_5406</name>
</gene>
<dbReference type="KEGG" id="mch:Mchl_5406"/>
<reference evidence="3 4" key="1">
    <citation type="submission" date="2008-12" db="EMBL/GenBank/DDBJ databases">
        <title>Complete sequence of plasmid1 of Methylobacterium chloromethanicum CM4.</title>
        <authorList>
            <consortium name="US DOE Joint Genome Institute"/>
            <person name="Lucas S."/>
            <person name="Copeland A."/>
            <person name="Lapidus A."/>
            <person name="Glavina del Rio T."/>
            <person name="Dalin E."/>
            <person name="Tice H."/>
            <person name="Bruce D."/>
            <person name="Goodwin L."/>
            <person name="Pitluck S."/>
            <person name="Chertkov O."/>
            <person name="Brettin T."/>
            <person name="Detter J.C."/>
            <person name="Han C."/>
            <person name="Larimer F."/>
            <person name="Land M."/>
            <person name="Hauser L."/>
            <person name="Kyrpides N."/>
            <person name="Mikhailova N."/>
            <person name="Marx C."/>
            <person name="Richardson P."/>
        </authorList>
    </citation>
    <scope>NUCLEOTIDE SEQUENCE [LARGE SCALE GENOMIC DNA]</scope>
    <source>
        <strain evidence="4">CM4 / NCIMB 13688</strain>
        <plasmid evidence="3 4">pCMU01</plasmid>
    </source>
</reference>
<geneLocation type="plasmid" evidence="3 4">
    <name>pCMU01</name>
</geneLocation>
<proteinExistence type="predicted"/>
<evidence type="ECO:0000259" key="2">
    <source>
        <dbReference type="PROSITE" id="PS50104"/>
    </source>
</evidence>
<sequence>MAVRRATSDVLARGSRKGARSDEAPAVAAPIRVFISYSHMDDAARRRLDIHMAQLKREGVSVFFDGDMIAGAELDPRIRRELRLADIFVALASPAYLHSRYCFEIEYGYALRKAKRGKVHLVVALIEECQWRHTRMARYKLLPKDGKPVSKWRPHGEAFEDIVNGLRGVVKAVRADRATSSLDKRVRTARAAQPAKRPSAPEPPSRKRKTVPVGPSKAAASPSRPAKSRTPARKPAGRPRQGGPGTRSA</sequence>
<feature type="compositionally biased region" description="Low complexity" evidence="1">
    <location>
        <begin position="215"/>
        <end position="225"/>
    </location>
</feature>
<dbReference type="InterPro" id="IPR035897">
    <property type="entry name" value="Toll_tir_struct_dom_sf"/>
</dbReference>
<feature type="domain" description="TIR" evidence="2">
    <location>
        <begin position="29"/>
        <end position="170"/>
    </location>
</feature>
<dbReference type="HOGENOM" id="CLU_1114792_0_0_5"/>
<feature type="region of interest" description="Disordered" evidence="1">
    <location>
        <begin position="178"/>
        <end position="249"/>
    </location>
</feature>
<reference evidence="3 4" key="2">
    <citation type="journal article" date="2012" name="J. Bacteriol.">
        <title>Complete genome sequences of six strains of the genus Methylobacterium.</title>
        <authorList>
            <person name="Marx C.J."/>
            <person name="Bringel F."/>
            <person name="Chistoserdova L."/>
            <person name="Moulin L."/>
            <person name="Farhan Ul Haque M."/>
            <person name="Fleischman D.E."/>
            <person name="Gruffaz C."/>
            <person name="Jourand P."/>
            <person name="Knief C."/>
            <person name="Lee M.C."/>
            <person name="Muller E.E."/>
            <person name="Nadalig T."/>
            <person name="Peyraud R."/>
            <person name="Roselli S."/>
            <person name="Russ L."/>
            <person name="Goodwin L.A."/>
            <person name="Ivanova N."/>
            <person name="Kyrpides N."/>
            <person name="Lajus A."/>
            <person name="Land M.L."/>
            <person name="Medigue C."/>
            <person name="Mikhailova N."/>
            <person name="Nolan M."/>
            <person name="Woyke T."/>
            <person name="Stolyar S."/>
            <person name="Vorholt J.A."/>
            <person name="Vuilleumier S."/>
        </authorList>
    </citation>
    <scope>NUCLEOTIDE SEQUENCE [LARGE SCALE GENOMIC DNA]</scope>
    <source>
        <strain evidence="4">CM4 / NCIMB 13688</strain>
        <plasmid evidence="3 4">pCMU01</plasmid>
    </source>
</reference>